<feature type="transmembrane region" description="Helical" evidence="1">
    <location>
        <begin position="190"/>
        <end position="210"/>
    </location>
</feature>
<dbReference type="RefSeq" id="WP_093933208.1">
    <property type="nucleotide sequence ID" value="NZ_NMQT01000025.1"/>
</dbReference>
<proteinExistence type="predicted"/>
<dbReference type="Proteomes" id="UP000215223">
    <property type="component" value="Unassembled WGS sequence"/>
</dbReference>
<evidence type="ECO:0000313" key="2">
    <source>
        <dbReference type="EMBL" id="OXM57377.1"/>
    </source>
</evidence>
<keyword evidence="3" id="KW-1185">Reference proteome</keyword>
<keyword evidence="1" id="KW-1133">Transmembrane helix</keyword>
<evidence type="ECO:0000313" key="3">
    <source>
        <dbReference type="Proteomes" id="UP000215223"/>
    </source>
</evidence>
<reference evidence="2 3" key="1">
    <citation type="submission" date="2017-07" db="EMBL/GenBank/DDBJ databases">
        <title>Amycolatopsis thailandensis Genome sequencing and assembly.</title>
        <authorList>
            <person name="Kaur N."/>
            <person name="Mayilraj S."/>
        </authorList>
    </citation>
    <scope>NUCLEOTIDE SEQUENCE [LARGE SCALE GENOMIC DNA]</scope>
    <source>
        <strain evidence="2 3">JCM 16380</strain>
    </source>
</reference>
<keyword evidence="1" id="KW-0472">Membrane</keyword>
<evidence type="ECO:0000256" key="1">
    <source>
        <dbReference type="SAM" id="Phobius"/>
    </source>
</evidence>
<name>A0A229SEM3_9PSEU</name>
<dbReference type="OrthoDB" id="3616227at2"/>
<sequence length="272" mass="30305">MHDWYISTVRLRYEVFTGAPYSHVSPLEWRLDPDNVRGIARERGYLEIPPMYQGCLSFQYAPQHVPPVPWFDGPDRPDKDRERWLLNRISGSDQVWISLKHANLSARRVAEVAETEGLRVAADFGDPDDRILLLGRDPSPPRLPLPAPPGPGFRPVWLNGIVPVTIAVLLVVALISAGASDESEDPLANLLFLAAFAGIIPTAFVTCVFPRTSRLGWLAREFDGRPHVQIAMRAYRISPALVVQIAGYRGYTLSGQRTTQAGGQILMFSKRV</sequence>
<dbReference type="EMBL" id="NMQT01000025">
    <property type="protein sequence ID" value="OXM57377.1"/>
    <property type="molecule type" value="Genomic_DNA"/>
</dbReference>
<keyword evidence="1" id="KW-0812">Transmembrane</keyword>
<feature type="transmembrane region" description="Helical" evidence="1">
    <location>
        <begin position="156"/>
        <end position="178"/>
    </location>
</feature>
<protein>
    <submittedName>
        <fullName evidence="2">Uncharacterized protein</fullName>
    </submittedName>
</protein>
<gene>
    <name evidence="2" type="ORF">CFP71_08105</name>
</gene>
<accession>A0A229SEM3</accession>
<organism evidence="2 3">
    <name type="scientific">Amycolatopsis thailandensis</name>
    <dbReference type="NCBI Taxonomy" id="589330"/>
    <lineage>
        <taxon>Bacteria</taxon>
        <taxon>Bacillati</taxon>
        <taxon>Actinomycetota</taxon>
        <taxon>Actinomycetes</taxon>
        <taxon>Pseudonocardiales</taxon>
        <taxon>Pseudonocardiaceae</taxon>
        <taxon>Amycolatopsis</taxon>
    </lineage>
</organism>
<comment type="caution">
    <text evidence="2">The sequence shown here is derived from an EMBL/GenBank/DDBJ whole genome shotgun (WGS) entry which is preliminary data.</text>
</comment>
<dbReference type="AlphaFoldDB" id="A0A229SEM3"/>